<keyword evidence="2" id="KW-1185">Reference proteome</keyword>
<evidence type="ECO:0000313" key="2">
    <source>
        <dbReference type="Proteomes" id="UP000186817"/>
    </source>
</evidence>
<sequence>MDILSRSTARTRAQWADALSSDSEDSYVPRTGYSLLQSPGKSLAPELLAVPSELPLMSLKGTELFPPTYKILKCDARLESATLDNGSKSP</sequence>
<protein>
    <submittedName>
        <fullName evidence="1">Uncharacterized protein</fullName>
    </submittedName>
</protein>
<dbReference type="Proteomes" id="UP000186817">
    <property type="component" value="Unassembled WGS sequence"/>
</dbReference>
<accession>A0A1Q9CIH6</accession>
<dbReference type="EMBL" id="LSRX01001172">
    <property type="protein sequence ID" value="OLP82725.1"/>
    <property type="molecule type" value="Genomic_DNA"/>
</dbReference>
<proteinExistence type="predicted"/>
<evidence type="ECO:0000313" key="1">
    <source>
        <dbReference type="EMBL" id="OLP82725.1"/>
    </source>
</evidence>
<gene>
    <name evidence="1" type="ORF">AK812_SmicGene36597</name>
</gene>
<name>A0A1Q9CIH6_SYMMI</name>
<reference evidence="1 2" key="1">
    <citation type="submission" date="2016-02" db="EMBL/GenBank/DDBJ databases">
        <title>Genome analysis of coral dinoflagellate symbionts highlights evolutionary adaptations to a symbiotic lifestyle.</title>
        <authorList>
            <person name="Aranda M."/>
            <person name="Li Y."/>
            <person name="Liew Y.J."/>
            <person name="Baumgarten S."/>
            <person name="Simakov O."/>
            <person name="Wilson M."/>
            <person name="Piel J."/>
            <person name="Ashoor H."/>
            <person name="Bougouffa S."/>
            <person name="Bajic V.B."/>
            <person name="Ryu T."/>
            <person name="Ravasi T."/>
            <person name="Bayer T."/>
            <person name="Micklem G."/>
            <person name="Kim H."/>
            <person name="Bhak J."/>
            <person name="Lajeunesse T.C."/>
            <person name="Voolstra C.R."/>
        </authorList>
    </citation>
    <scope>NUCLEOTIDE SEQUENCE [LARGE SCALE GENOMIC DNA]</scope>
    <source>
        <strain evidence="1 2">CCMP2467</strain>
    </source>
</reference>
<organism evidence="1 2">
    <name type="scientific">Symbiodinium microadriaticum</name>
    <name type="common">Dinoflagellate</name>
    <name type="synonym">Zooxanthella microadriatica</name>
    <dbReference type="NCBI Taxonomy" id="2951"/>
    <lineage>
        <taxon>Eukaryota</taxon>
        <taxon>Sar</taxon>
        <taxon>Alveolata</taxon>
        <taxon>Dinophyceae</taxon>
        <taxon>Suessiales</taxon>
        <taxon>Symbiodiniaceae</taxon>
        <taxon>Symbiodinium</taxon>
    </lineage>
</organism>
<comment type="caution">
    <text evidence="1">The sequence shown here is derived from an EMBL/GenBank/DDBJ whole genome shotgun (WGS) entry which is preliminary data.</text>
</comment>
<dbReference type="AlphaFoldDB" id="A0A1Q9CIH6"/>